<sequence length="116" mass="13248">MVCVPCIFIGLAIVIWFKYLEPYVKPIYERLCQYFPSLRIVGDQIGVWAGKIEKFGEKIGIRMPESCPMPKKNKNASKCPVDDSNKLYPDLKSTMTDDMDIHHRPVPSAPSPPDYE</sequence>
<dbReference type="EMBL" id="CAJNOO010000475">
    <property type="protein sequence ID" value="CAF0954165.1"/>
    <property type="molecule type" value="Genomic_DNA"/>
</dbReference>
<evidence type="ECO:0000313" key="9">
    <source>
        <dbReference type="EMBL" id="CAF3701247.1"/>
    </source>
</evidence>
<dbReference type="EMBL" id="CAJNOH010000738">
    <property type="protein sequence ID" value="CAF1114448.1"/>
    <property type="molecule type" value="Genomic_DNA"/>
</dbReference>
<protein>
    <submittedName>
        <fullName evidence="7">Uncharacterized protein</fullName>
    </submittedName>
</protein>
<evidence type="ECO:0000313" key="3">
    <source>
        <dbReference type="EMBL" id="CAF1015575.1"/>
    </source>
</evidence>
<dbReference type="OrthoDB" id="9970354at2759"/>
<proteinExistence type="predicted"/>
<accession>A0A818GPK1</accession>
<evidence type="ECO:0000313" key="7">
    <source>
        <dbReference type="EMBL" id="CAF3494968.1"/>
    </source>
</evidence>
<dbReference type="AlphaFoldDB" id="A0A818GPK1"/>
<dbReference type="EMBL" id="CAJNOU010000619">
    <property type="protein sequence ID" value="CAF1048685.1"/>
    <property type="molecule type" value="Genomic_DNA"/>
</dbReference>
<dbReference type="EMBL" id="CAJNOT010000541">
    <property type="protein sequence ID" value="CAF1015575.1"/>
    <property type="molecule type" value="Genomic_DNA"/>
</dbReference>
<dbReference type="Proteomes" id="UP000663823">
    <property type="component" value="Unassembled WGS sequence"/>
</dbReference>
<evidence type="ECO:0000313" key="6">
    <source>
        <dbReference type="EMBL" id="CAF1329301.1"/>
    </source>
</evidence>
<dbReference type="Proteomes" id="UP000663874">
    <property type="component" value="Unassembled WGS sequence"/>
</dbReference>
<dbReference type="EMBL" id="CAJOAX010000056">
    <property type="protein sequence ID" value="CAF3494968.1"/>
    <property type="molecule type" value="Genomic_DNA"/>
</dbReference>
<evidence type="ECO:0000313" key="4">
    <source>
        <dbReference type="EMBL" id="CAF1048685.1"/>
    </source>
</evidence>
<feature type="compositionally biased region" description="Pro residues" evidence="1">
    <location>
        <begin position="107"/>
        <end position="116"/>
    </location>
</feature>
<evidence type="ECO:0000313" key="5">
    <source>
        <dbReference type="EMBL" id="CAF1114448.1"/>
    </source>
</evidence>
<dbReference type="Proteomes" id="UP000663882">
    <property type="component" value="Unassembled WGS sequence"/>
</dbReference>
<keyword evidence="11" id="KW-1185">Reference proteome</keyword>
<gene>
    <name evidence="8" type="ORF">FNK824_LOCUS3251</name>
    <name evidence="9" type="ORF">JBS370_LOCUS9522</name>
    <name evidence="6" type="ORF">JXQ802_LOCUS30973</name>
    <name evidence="7" type="ORF">OTI717_LOCUS1363</name>
    <name evidence="5" type="ORF">PYM288_LOCUS20360</name>
    <name evidence="2" type="ORF">RFH988_LOCUS11793</name>
    <name evidence="4" type="ORF">SEV965_LOCUS13215</name>
    <name evidence="3" type="ORF">ZHD862_LOCUS13263</name>
</gene>
<evidence type="ECO:0000313" key="2">
    <source>
        <dbReference type="EMBL" id="CAF0954165.1"/>
    </source>
</evidence>
<evidence type="ECO:0000256" key="1">
    <source>
        <dbReference type="SAM" id="MobiDB-lite"/>
    </source>
</evidence>
<evidence type="ECO:0000313" key="10">
    <source>
        <dbReference type="Proteomes" id="UP000663823"/>
    </source>
</evidence>
<name>A0A818GPK1_9BILA</name>
<evidence type="ECO:0000313" key="11">
    <source>
        <dbReference type="Proteomes" id="UP000663870"/>
    </source>
</evidence>
<organism evidence="7 10">
    <name type="scientific">Rotaria sordida</name>
    <dbReference type="NCBI Taxonomy" id="392033"/>
    <lineage>
        <taxon>Eukaryota</taxon>
        <taxon>Metazoa</taxon>
        <taxon>Spiralia</taxon>
        <taxon>Gnathifera</taxon>
        <taxon>Rotifera</taxon>
        <taxon>Eurotatoria</taxon>
        <taxon>Bdelloidea</taxon>
        <taxon>Philodinida</taxon>
        <taxon>Philodinidae</taxon>
        <taxon>Rotaria</taxon>
    </lineage>
</organism>
<dbReference type="Proteomes" id="UP000663836">
    <property type="component" value="Unassembled WGS sequence"/>
</dbReference>
<dbReference type="EMBL" id="CAJNOL010001286">
    <property type="protein sequence ID" value="CAF1329301.1"/>
    <property type="molecule type" value="Genomic_DNA"/>
</dbReference>
<comment type="caution">
    <text evidence="7">The sequence shown here is derived from an EMBL/GenBank/DDBJ whole genome shotgun (WGS) entry which is preliminary data.</text>
</comment>
<dbReference type="Proteomes" id="UP000663870">
    <property type="component" value="Unassembled WGS sequence"/>
</dbReference>
<dbReference type="Proteomes" id="UP000663854">
    <property type="component" value="Unassembled WGS sequence"/>
</dbReference>
<dbReference type="Proteomes" id="UP000663889">
    <property type="component" value="Unassembled WGS sequence"/>
</dbReference>
<feature type="region of interest" description="Disordered" evidence="1">
    <location>
        <begin position="67"/>
        <end position="116"/>
    </location>
</feature>
<reference evidence="7" key="1">
    <citation type="submission" date="2021-02" db="EMBL/GenBank/DDBJ databases">
        <authorList>
            <person name="Nowell W R."/>
        </authorList>
    </citation>
    <scope>NUCLEOTIDE SEQUENCE</scope>
</reference>
<dbReference type="EMBL" id="CAJOBE010000213">
    <property type="protein sequence ID" value="CAF3597656.1"/>
    <property type="molecule type" value="Genomic_DNA"/>
</dbReference>
<dbReference type="Proteomes" id="UP000663864">
    <property type="component" value="Unassembled WGS sequence"/>
</dbReference>
<evidence type="ECO:0000313" key="8">
    <source>
        <dbReference type="EMBL" id="CAF3597656.1"/>
    </source>
</evidence>
<dbReference type="EMBL" id="CAJOBD010000649">
    <property type="protein sequence ID" value="CAF3701247.1"/>
    <property type="molecule type" value="Genomic_DNA"/>
</dbReference>